<reference evidence="4 5" key="1">
    <citation type="submission" date="2018-11" db="EMBL/GenBank/DDBJ databases">
        <title>Genomic Encyclopedia of Type Strains, Phase IV (KMG-IV): sequencing the most valuable type-strain genomes for metagenomic binning, comparative biology and taxonomic classification.</title>
        <authorList>
            <person name="Goeker M."/>
        </authorList>
    </citation>
    <scope>NUCLEOTIDE SEQUENCE [LARGE SCALE GENOMIC DNA]</scope>
    <source>
        <strain evidence="4 5">DSM 102936</strain>
    </source>
</reference>
<organism evidence="4 5">
    <name type="scientific">Thermodesulfitimonas autotrophica</name>
    <dbReference type="NCBI Taxonomy" id="1894989"/>
    <lineage>
        <taxon>Bacteria</taxon>
        <taxon>Bacillati</taxon>
        <taxon>Bacillota</taxon>
        <taxon>Clostridia</taxon>
        <taxon>Thermoanaerobacterales</taxon>
        <taxon>Thermoanaerobacteraceae</taxon>
        <taxon>Thermodesulfitimonas</taxon>
    </lineage>
</organism>
<sequence length="369" mass="39484">MQQERDFYLAWQLLLPGQSRRFHDLLAVAGSPREAFRLPFARLAALLGEKEAAELVRRRDALDIKRELDKLRQAGAGFVTLADEDYPAPLREIPDPPAALFYRGNLVAGEVAVAIVGTRRCSHYGRVVAEELAGEIAGAGVAVVSGLARGVDAAAHRGALAAGGRTIAVLGTGLDTCYPRENQQLLEEIASRGLVLTEFPLCMPPEPWHFPVRNRIIAGLSQAVVVVEAGRRSGALITADLALEQGREVMAVPGNITSPLSFGPNWLLKQGARPVTSGLDVLEGIGQAVLFPAAGSGGPALDEFETALLTLLDDEALTQEEIIRRLKAPAHKVLSVLVYLELKGFVRAFPGGLYVKTRRAALAEGESPS</sequence>
<evidence type="ECO:0000259" key="2">
    <source>
        <dbReference type="Pfam" id="PF02481"/>
    </source>
</evidence>
<dbReference type="AlphaFoldDB" id="A0A3N5AXN1"/>
<evidence type="ECO:0000259" key="3">
    <source>
        <dbReference type="Pfam" id="PF17782"/>
    </source>
</evidence>
<feature type="domain" description="DprA winged helix" evidence="3">
    <location>
        <begin position="298"/>
        <end position="352"/>
    </location>
</feature>
<protein>
    <submittedName>
        <fullName evidence="4">DNA protecting protein DprA</fullName>
    </submittedName>
</protein>
<dbReference type="Proteomes" id="UP000282654">
    <property type="component" value="Unassembled WGS sequence"/>
</dbReference>
<dbReference type="InterPro" id="IPR041614">
    <property type="entry name" value="DprA_WH"/>
</dbReference>
<dbReference type="PANTHER" id="PTHR43022">
    <property type="entry name" value="PROTEIN SMF"/>
    <property type="match status" value="1"/>
</dbReference>
<gene>
    <name evidence="4" type="ORF">EDD75_0527</name>
</gene>
<dbReference type="NCBIfam" id="TIGR00732">
    <property type="entry name" value="dprA"/>
    <property type="match status" value="1"/>
</dbReference>
<evidence type="ECO:0000313" key="4">
    <source>
        <dbReference type="EMBL" id="RPF49707.1"/>
    </source>
</evidence>
<dbReference type="Gene3D" id="1.10.10.10">
    <property type="entry name" value="Winged helix-like DNA-binding domain superfamily/Winged helix DNA-binding domain"/>
    <property type="match status" value="1"/>
</dbReference>
<comment type="caution">
    <text evidence="4">The sequence shown here is derived from an EMBL/GenBank/DDBJ whole genome shotgun (WGS) entry which is preliminary data.</text>
</comment>
<dbReference type="Gene3D" id="3.40.50.450">
    <property type="match status" value="1"/>
</dbReference>
<dbReference type="OrthoDB" id="9785707at2"/>
<dbReference type="Pfam" id="PF17782">
    <property type="entry name" value="WHD_DprA"/>
    <property type="match status" value="1"/>
</dbReference>
<comment type="similarity">
    <text evidence="1">Belongs to the DprA/Smf family.</text>
</comment>
<keyword evidence="5" id="KW-1185">Reference proteome</keyword>
<evidence type="ECO:0000313" key="5">
    <source>
        <dbReference type="Proteomes" id="UP000282654"/>
    </source>
</evidence>
<dbReference type="GO" id="GO:0009294">
    <property type="term" value="P:DNA-mediated transformation"/>
    <property type="evidence" value="ECO:0007669"/>
    <property type="project" value="InterPro"/>
</dbReference>
<dbReference type="SUPFAM" id="SSF102405">
    <property type="entry name" value="MCP/YpsA-like"/>
    <property type="match status" value="1"/>
</dbReference>
<feature type="domain" description="Smf/DprA SLOG" evidence="2">
    <location>
        <begin position="78"/>
        <end position="284"/>
    </location>
</feature>
<dbReference type="InterPro" id="IPR057666">
    <property type="entry name" value="DrpA_SLOG"/>
</dbReference>
<evidence type="ECO:0000256" key="1">
    <source>
        <dbReference type="ARBA" id="ARBA00006525"/>
    </source>
</evidence>
<dbReference type="Pfam" id="PF02481">
    <property type="entry name" value="DNA_processg_A"/>
    <property type="match status" value="1"/>
</dbReference>
<proteinExistence type="inferred from homology"/>
<dbReference type="InterPro" id="IPR036388">
    <property type="entry name" value="WH-like_DNA-bd_sf"/>
</dbReference>
<name>A0A3N5AXN1_9THEO</name>
<accession>A0A3N5AXN1</accession>
<dbReference type="PANTHER" id="PTHR43022:SF1">
    <property type="entry name" value="PROTEIN SMF"/>
    <property type="match status" value="1"/>
</dbReference>
<dbReference type="InterPro" id="IPR003488">
    <property type="entry name" value="DprA"/>
</dbReference>
<dbReference type="RefSeq" id="WP_123927587.1">
    <property type="nucleotide sequence ID" value="NZ_RKRE01000001.1"/>
</dbReference>
<dbReference type="EMBL" id="RKRE01000001">
    <property type="protein sequence ID" value="RPF49707.1"/>
    <property type="molecule type" value="Genomic_DNA"/>
</dbReference>